<gene>
    <name evidence="1" type="ORF">DPMN_180791</name>
</gene>
<proteinExistence type="predicted"/>
<evidence type="ECO:0000313" key="2">
    <source>
        <dbReference type="Proteomes" id="UP000828390"/>
    </source>
</evidence>
<organism evidence="1 2">
    <name type="scientific">Dreissena polymorpha</name>
    <name type="common">Zebra mussel</name>
    <name type="synonym">Mytilus polymorpha</name>
    <dbReference type="NCBI Taxonomy" id="45954"/>
    <lineage>
        <taxon>Eukaryota</taxon>
        <taxon>Metazoa</taxon>
        <taxon>Spiralia</taxon>
        <taxon>Lophotrochozoa</taxon>
        <taxon>Mollusca</taxon>
        <taxon>Bivalvia</taxon>
        <taxon>Autobranchia</taxon>
        <taxon>Heteroconchia</taxon>
        <taxon>Euheterodonta</taxon>
        <taxon>Imparidentia</taxon>
        <taxon>Neoheterodontei</taxon>
        <taxon>Myida</taxon>
        <taxon>Dreissenoidea</taxon>
        <taxon>Dreissenidae</taxon>
        <taxon>Dreissena</taxon>
    </lineage>
</organism>
<protein>
    <submittedName>
        <fullName evidence="1">Uncharacterized protein</fullName>
    </submittedName>
</protein>
<dbReference type="EMBL" id="JAIWYP010000010">
    <property type="protein sequence ID" value="KAH3746384.1"/>
    <property type="molecule type" value="Genomic_DNA"/>
</dbReference>
<sequence>MALEYQGLNQRKGISRLQILTCLPCHVSGTGEIRCDLEYENYIVVQLVHSKAANNWTVVQVEEKKPPSPIPIVEQIFCAPRVGFPIHV</sequence>
<evidence type="ECO:0000313" key="1">
    <source>
        <dbReference type="EMBL" id="KAH3746384.1"/>
    </source>
</evidence>
<comment type="caution">
    <text evidence="1">The sequence shown here is derived from an EMBL/GenBank/DDBJ whole genome shotgun (WGS) entry which is preliminary data.</text>
</comment>
<reference evidence="1" key="1">
    <citation type="journal article" date="2019" name="bioRxiv">
        <title>The Genome of the Zebra Mussel, Dreissena polymorpha: A Resource for Invasive Species Research.</title>
        <authorList>
            <person name="McCartney M.A."/>
            <person name="Auch B."/>
            <person name="Kono T."/>
            <person name="Mallez S."/>
            <person name="Zhang Y."/>
            <person name="Obille A."/>
            <person name="Becker A."/>
            <person name="Abrahante J.E."/>
            <person name="Garbe J."/>
            <person name="Badalamenti J.P."/>
            <person name="Herman A."/>
            <person name="Mangelson H."/>
            <person name="Liachko I."/>
            <person name="Sullivan S."/>
            <person name="Sone E.D."/>
            <person name="Koren S."/>
            <person name="Silverstein K.A.T."/>
            <person name="Beckman K.B."/>
            <person name="Gohl D.M."/>
        </authorList>
    </citation>
    <scope>NUCLEOTIDE SEQUENCE</scope>
    <source>
        <strain evidence="1">Duluth1</strain>
        <tissue evidence="1">Whole animal</tissue>
    </source>
</reference>
<name>A0A9D4DBJ7_DREPO</name>
<reference evidence="1" key="2">
    <citation type="submission" date="2020-11" db="EMBL/GenBank/DDBJ databases">
        <authorList>
            <person name="McCartney M.A."/>
            <person name="Auch B."/>
            <person name="Kono T."/>
            <person name="Mallez S."/>
            <person name="Becker A."/>
            <person name="Gohl D.M."/>
            <person name="Silverstein K.A.T."/>
            <person name="Koren S."/>
            <person name="Bechman K.B."/>
            <person name="Herman A."/>
            <person name="Abrahante J.E."/>
            <person name="Garbe J."/>
        </authorList>
    </citation>
    <scope>NUCLEOTIDE SEQUENCE</scope>
    <source>
        <strain evidence="1">Duluth1</strain>
        <tissue evidence="1">Whole animal</tissue>
    </source>
</reference>
<dbReference type="AlphaFoldDB" id="A0A9D4DBJ7"/>
<accession>A0A9D4DBJ7</accession>
<dbReference type="Proteomes" id="UP000828390">
    <property type="component" value="Unassembled WGS sequence"/>
</dbReference>
<keyword evidence="2" id="KW-1185">Reference proteome</keyword>